<gene>
    <name evidence="5" type="ORF">F8C82_10855</name>
</gene>
<feature type="coiled-coil region" evidence="2">
    <location>
        <begin position="26"/>
        <end position="141"/>
    </location>
</feature>
<dbReference type="SUPFAM" id="SSF103088">
    <property type="entry name" value="OmpA-like"/>
    <property type="match status" value="1"/>
</dbReference>
<feature type="signal peptide" evidence="3">
    <location>
        <begin position="1"/>
        <end position="23"/>
    </location>
</feature>
<comment type="caution">
    <text evidence="5">The sequence shown here is derived from an EMBL/GenBank/DDBJ whole genome shotgun (WGS) entry which is preliminary data.</text>
</comment>
<dbReference type="CDD" id="cd07185">
    <property type="entry name" value="OmpA_C-like"/>
    <property type="match status" value="1"/>
</dbReference>
<dbReference type="InterPro" id="IPR036737">
    <property type="entry name" value="OmpA-like_sf"/>
</dbReference>
<keyword evidence="6" id="KW-1185">Reference proteome</keyword>
<dbReference type="PANTHER" id="PTHR30329:SF21">
    <property type="entry name" value="LIPOPROTEIN YIAD-RELATED"/>
    <property type="match status" value="1"/>
</dbReference>
<evidence type="ECO:0000313" key="5">
    <source>
        <dbReference type="EMBL" id="KAB2816178.1"/>
    </source>
</evidence>
<dbReference type="RefSeq" id="WP_151693606.1">
    <property type="nucleotide sequence ID" value="NZ_BMGX01000001.1"/>
</dbReference>
<proteinExistence type="predicted"/>
<evidence type="ECO:0000259" key="4">
    <source>
        <dbReference type="PROSITE" id="PS51123"/>
    </source>
</evidence>
<dbReference type="OrthoDB" id="9815217at2"/>
<dbReference type="AlphaFoldDB" id="A0A6L3ZF04"/>
<evidence type="ECO:0000256" key="2">
    <source>
        <dbReference type="SAM" id="Coils"/>
    </source>
</evidence>
<evidence type="ECO:0000256" key="3">
    <source>
        <dbReference type="SAM" id="SignalP"/>
    </source>
</evidence>
<dbReference type="Proteomes" id="UP000484164">
    <property type="component" value="Unassembled WGS sequence"/>
</dbReference>
<dbReference type="EMBL" id="WBVQ01000002">
    <property type="protein sequence ID" value="KAB2816178.1"/>
    <property type="molecule type" value="Genomic_DNA"/>
</dbReference>
<dbReference type="PROSITE" id="PS51123">
    <property type="entry name" value="OMPA_2"/>
    <property type="match status" value="1"/>
</dbReference>
<dbReference type="InterPro" id="IPR050330">
    <property type="entry name" value="Bact_OuterMem_StrucFunc"/>
</dbReference>
<keyword evidence="1" id="KW-0472">Membrane</keyword>
<protein>
    <submittedName>
        <fullName evidence="5">OmpA family protein</fullName>
    </submittedName>
</protein>
<feature type="chain" id="PRO_5026852885" evidence="3">
    <location>
        <begin position="24"/>
        <end position="329"/>
    </location>
</feature>
<keyword evidence="2" id="KW-0175">Coiled coil</keyword>
<feature type="domain" description="OmpA-like" evidence="4">
    <location>
        <begin position="195"/>
        <end position="318"/>
    </location>
</feature>
<accession>A0A6L3ZF04</accession>
<sequence>MRITKSLLAVAAGSLILSSCVSSKVHQELQDKYDALAAANENLLQENEECSADLTEARALLDRCVDARDELIQDTVNQNMAIRKLRRSYEDLNKNYEFLLDNNNTMLANNARENRALLDRLEALQDQLEDKEDSLRIEQESLSTLRSMLEAREARVNELEGVIARQDSIVNYVQQRVSDALLGFEGKGLTVEMKNGQVYVSLENRLLFASGSWTVQQEGQNALNQLASVLADNPDIKIMVEGHTDDDAYRGNGQVRDNWDLSVMRSTSVVKILLNNEGIAPQRITAAGRGEYLPLASNETAEGKAKNRRIEVILTPDLSELMELVGSMK</sequence>
<evidence type="ECO:0000256" key="1">
    <source>
        <dbReference type="PROSITE-ProRule" id="PRU00473"/>
    </source>
</evidence>
<evidence type="ECO:0000313" key="6">
    <source>
        <dbReference type="Proteomes" id="UP000484164"/>
    </source>
</evidence>
<reference evidence="5 6" key="1">
    <citation type="submission" date="2019-10" db="EMBL/GenBank/DDBJ databases">
        <title>Genome sequence of Phaeocystidibacter marisrubri JCM30614 (type strain).</title>
        <authorList>
            <person name="Bowman J.P."/>
        </authorList>
    </citation>
    <scope>NUCLEOTIDE SEQUENCE [LARGE SCALE GENOMIC DNA]</scope>
    <source>
        <strain evidence="5 6">JCM 30614</strain>
    </source>
</reference>
<dbReference type="PROSITE" id="PS51257">
    <property type="entry name" value="PROKAR_LIPOPROTEIN"/>
    <property type="match status" value="1"/>
</dbReference>
<dbReference type="Pfam" id="PF00691">
    <property type="entry name" value="OmpA"/>
    <property type="match status" value="1"/>
</dbReference>
<dbReference type="PANTHER" id="PTHR30329">
    <property type="entry name" value="STATOR ELEMENT OF FLAGELLAR MOTOR COMPLEX"/>
    <property type="match status" value="1"/>
</dbReference>
<dbReference type="GO" id="GO:0016020">
    <property type="term" value="C:membrane"/>
    <property type="evidence" value="ECO:0007669"/>
    <property type="project" value="UniProtKB-UniRule"/>
</dbReference>
<name>A0A6L3ZF04_9FLAO</name>
<dbReference type="Gene3D" id="3.30.1330.60">
    <property type="entry name" value="OmpA-like domain"/>
    <property type="match status" value="1"/>
</dbReference>
<keyword evidence="3" id="KW-0732">Signal</keyword>
<dbReference type="InterPro" id="IPR006665">
    <property type="entry name" value="OmpA-like"/>
</dbReference>
<organism evidence="5 6">
    <name type="scientific">Phaeocystidibacter marisrubri</name>
    <dbReference type="NCBI Taxonomy" id="1577780"/>
    <lineage>
        <taxon>Bacteria</taxon>
        <taxon>Pseudomonadati</taxon>
        <taxon>Bacteroidota</taxon>
        <taxon>Flavobacteriia</taxon>
        <taxon>Flavobacteriales</taxon>
        <taxon>Phaeocystidibacteraceae</taxon>
        <taxon>Phaeocystidibacter</taxon>
    </lineage>
</organism>